<evidence type="ECO:0000313" key="4">
    <source>
        <dbReference type="EnsemblProtists" id="PYU1_T014810"/>
    </source>
</evidence>
<dbReference type="PANTHER" id="PTHR42927:SF1">
    <property type="entry name" value="HELICASE SUPERFAMILY 1 AND 2 DOMAIN-CONTAINING PROTEIN"/>
    <property type="match status" value="1"/>
</dbReference>
<dbReference type="Gene3D" id="3.40.50.300">
    <property type="entry name" value="P-loop containing nucleotide triphosphate hydrolases"/>
    <property type="match status" value="2"/>
</dbReference>
<keyword evidence="5" id="KW-1185">Reference proteome</keyword>
<name>K3XC61_GLOUD</name>
<dbReference type="Pfam" id="PF22679">
    <property type="entry name" value="T1R_D3-like"/>
    <property type="match status" value="1"/>
</dbReference>
<dbReference type="eggNOG" id="KOG3259">
    <property type="taxonomic scope" value="Eukaryota"/>
</dbReference>
<evidence type="ECO:0000313" key="5">
    <source>
        <dbReference type="Proteomes" id="UP000019132"/>
    </source>
</evidence>
<dbReference type="SUPFAM" id="SSF52540">
    <property type="entry name" value="P-loop containing nucleoside triphosphate hydrolases"/>
    <property type="match status" value="2"/>
</dbReference>
<dbReference type="SMART" id="SM00487">
    <property type="entry name" value="DEXDc"/>
    <property type="match status" value="1"/>
</dbReference>
<proteinExistence type="predicted"/>
<reference evidence="4" key="3">
    <citation type="submission" date="2015-02" db="UniProtKB">
        <authorList>
            <consortium name="EnsemblProtists"/>
        </authorList>
    </citation>
    <scope>IDENTIFICATION</scope>
    <source>
        <strain evidence="4">DAOM BR144</strain>
    </source>
</reference>
<dbReference type="Pfam" id="PF18766">
    <property type="entry name" value="SWI2_SNF2"/>
    <property type="match status" value="1"/>
</dbReference>
<dbReference type="InParanoid" id="K3XC61"/>
<evidence type="ECO:0000259" key="2">
    <source>
        <dbReference type="PROSITE" id="PS50020"/>
    </source>
</evidence>
<dbReference type="PROSITE" id="PS51192">
    <property type="entry name" value="HELICASE_ATP_BIND_1"/>
    <property type="match status" value="1"/>
</dbReference>
<dbReference type="InterPro" id="IPR040980">
    <property type="entry name" value="SWI2_SNF2"/>
</dbReference>
<dbReference type="PROSITE" id="PS50020">
    <property type="entry name" value="WW_DOMAIN_2"/>
    <property type="match status" value="1"/>
</dbReference>
<dbReference type="PANTHER" id="PTHR42927">
    <property type="entry name" value="HELICASE SUPERFAMILY 1 AND 2 DOMAIN-CONTAINING PROTEIN"/>
    <property type="match status" value="1"/>
</dbReference>
<accession>K3XC61</accession>
<dbReference type="SMART" id="SM00456">
    <property type="entry name" value="WW"/>
    <property type="match status" value="1"/>
</dbReference>
<dbReference type="InterPro" id="IPR001202">
    <property type="entry name" value="WW_dom"/>
</dbReference>
<dbReference type="Gene3D" id="2.20.70.10">
    <property type="match status" value="1"/>
</dbReference>
<feature type="region of interest" description="Disordered" evidence="1">
    <location>
        <begin position="32"/>
        <end position="106"/>
    </location>
</feature>
<dbReference type="CDD" id="cd00201">
    <property type="entry name" value="WW"/>
    <property type="match status" value="1"/>
</dbReference>
<protein>
    <recommendedName>
        <fullName evidence="6">WW domain-containing protein</fullName>
    </recommendedName>
</protein>
<dbReference type="SUPFAM" id="SSF51045">
    <property type="entry name" value="WW domain"/>
    <property type="match status" value="1"/>
</dbReference>
<feature type="domain" description="Helicase ATP-binding" evidence="3">
    <location>
        <begin position="170"/>
        <end position="374"/>
    </location>
</feature>
<evidence type="ECO:0008006" key="6">
    <source>
        <dbReference type="Google" id="ProtNLM"/>
    </source>
</evidence>
<reference evidence="5" key="2">
    <citation type="submission" date="2010-04" db="EMBL/GenBank/DDBJ databases">
        <authorList>
            <person name="Buell R."/>
            <person name="Hamilton J."/>
            <person name="Hostetler J."/>
        </authorList>
    </citation>
    <scope>NUCLEOTIDE SEQUENCE [LARGE SCALE GENOMIC DNA]</scope>
    <source>
        <strain evidence="5">DAOM:BR144</strain>
    </source>
</reference>
<dbReference type="InterPro" id="IPR055180">
    <property type="entry name" value="HsdR_RecA-like_helicase_dom_2"/>
</dbReference>
<dbReference type="EnsemblProtists" id="PYU1_T014810">
    <property type="protein sequence ID" value="PYU1_T014810"/>
    <property type="gene ID" value="PYU1_G014779"/>
</dbReference>
<dbReference type="InterPro" id="IPR027417">
    <property type="entry name" value="P-loop_NTPase"/>
</dbReference>
<dbReference type="InterPro" id="IPR036020">
    <property type="entry name" value="WW_dom_sf"/>
</dbReference>
<dbReference type="Proteomes" id="UP000019132">
    <property type="component" value="Unassembled WGS sequence"/>
</dbReference>
<reference evidence="5" key="1">
    <citation type="journal article" date="2010" name="Genome Biol.">
        <title>Genome sequence of the necrotrophic plant pathogen Pythium ultimum reveals original pathogenicity mechanisms and effector repertoire.</title>
        <authorList>
            <person name="Levesque C.A."/>
            <person name="Brouwer H."/>
            <person name="Cano L."/>
            <person name="Hamilton J.P."/>
            <person name="Holt C."/>
            <person name="Huitema E."/>
            <person name="Raffaele S."/>
            <person name="Robideau G.P."/>
            <person name="Thines M."/>
            <person name="Win J."/>
            <person name="Zerillo M.M."/>
            <person name="Beakes G.W."/>
            <person name="Boore J.L."/>
            <person name="Busam D."/>
            <person name="Dumas B."/>
            <person name="Ferriera S."/>
            <person name="Fuerstenberg S.I."/>
            <person name="Gachon C.M."/>
            <person name="Gaulin E."/>
            <person name="Govers F."/>
            <person name="Grenville-Briggs L."/>
            <person name="Horner N."/>
            <person name="Hostetler J."/>
            <person name="Jiang R.H."/>
            <person name="Johnson J."/>
            <person name="Krajaejun T."/>
            <person name="Lin H."/>
            <person name="Meijer H.J."/>
            <person name="Moore B."/>
            <person name="Morris P."/>
            <person name="Phuntmart V."/>
            <person name="Puiu D."/>
            <person name="Shetty J."/>
            <person name="Stajich J.E."/>
            <person name="Tripathy S."/>
            <person name="Wawra S."/>
            <person name="van West P."/>
            <person name="Whitty B.R."/>
            <person name="Coutinho P.M."/>
            <person name="Henrissat B."/>
            <person name="Martin F."/>
            <person name="Thomas P.D."/>
            <person name="Tyler B.M."/>
            <person name="De Vries R.P."/>
            <person name="Kamoun S."/>
            <person name="Yandell M."/>
            <person name="Tisserat N."/>
            <person name="Buell C.R."/>
        </authorList>
    </citation>
    <scope>NUCLEOTIDE SEQUENCE</scope>
    <source>
        <strain evidence="5">DAOM:BR144</strain>
    </source>
</reference>
<dbReference type="Pfam" id="PF00397">
    <property type="entry name" value="WW"/>
    <property type="match status" value="1"/>
</dbReference>
<dbReference type="AlphaFoldDB" id="K3XC61"/>
<dbReference type="VEuPathDB" id="FungiDB:PYU1_G014779"/>
<dbReference type="PROSITE" id="PS01159">
    <property type="entry name" value="WW_DOMAIN_1"/>
    <property type="match status" value="1"/>
</dbReference>
<organism evidence="4 5">
    <name type="scientific">Globisporangium ultimum (strain ATCC 200006 / CBS 805.95 / DAOM BR144)</name>
    <name type="common">Pythium ultimum</name>
    <dbReference type="NCBI Taxonomy" id="431595"/>
    <lineage>
        <taxon>Eukaryota</taxon>
        <taxon>Sar</taxon>
        <taxon>Stramenopiles</taxon>
        <taxon>Oomycota</taxon>
        <taxon>Peronosporomycetes</taxon>
        <taxon>Pythiales</taxon>
        <taxon>Pythiaceae</taxon>
        <taxon>Globisporangium</taxon>
    </lineage>
</organism>
<dbReference type="HOGENOM" id="CLU_026348_0_0_1"/>
<evidence type="ECO:0000256" key="1">
    <source>
        <dbReference type="SAM" id="MobiDB-lite"/>
    </source>
</evidence>
<dbReference type="OMA" id="CMIVVRS"/>
<dbReference type="EMBL" id="GL376569">
    <property type="status" value="NOT_ANNOTATED_CDS"/>
    <property type="molecule type" value="Genomic_DNA"/>
</dbReference>
<feature type="domain" description="WW" evidence="2">
    <location>
        <begin position="2"/>
        <end position="36"/>
    </location>
</feature>
<sequence>MAALPDGWLIRVSRSKGKVYYYNTRTKQTQWVRPTADAADGGDNAGGADAGVEEEGNEERPAHTRKRPRTEELSVETSNPSAHGVAKSDGCEDGVDDPSSNADANTSKTRAMVAMCMRVGGSTFVARQSSLGPLSSTTASKLRGIFTPWDHQLEAIENIILQIQAQDAEAKTKAHADRFLLQHSTGAGKTMTLAALTYQLLYVVDAGGARFHTVVILIDRVKLDEQVGNTVESFLRRNGIHEVYRAETMSHLAKLMDNPSTVSISCDTAKPPKQRVIITTIHKLGLLIKDEVLLTRMLHRNSQDASGSQFNRIAIITDEAHRSHTASTRDTIQKVMHAGEGSENAHTSFIGFTATPNTEAMHLFGTRSKDGSMLRPFHCYPIAKAAADGRIMDVLQNYTCLRVDVETTIPSDVIDSLREMRVLRAVLDHASDDLAILKAKAALMMQDFTDVKSKSKSAKCMVVARSRRDVLRYYQLISVYVTNRQLKWSIYAAFSGTLTLEEPGNATTVTEDTLNGSQLNLASSDIVIVCDKLDTGYNDPKLSCMYIDRYLRSSSQTVQLASRLNRQHKDKPSVRIIDFANHAAQIRRSFADFWEETRVQENPDDVDLDAEMANAITGHTILCDYFPELWEDPDSVRVAQLVELRILPMERDAFHQVLDALRLFCSAFNNLQSAASDDNFATLFAIRYDTLMQLKKEVEAHSRVSNELSSAVDAEQVKSKMVSRVRKYHTVFSGAISPSSVLLRIPE</sequence>
<evidence type="ECO:0000259" key="3">
    <source>
        <dbReference type="PROSITE" id="PS51192"/>
    </source>
</evidence>
<dbReference type="STRING" id="431595.K3XC61"/>
<dbReference type="InterPro" id="IPR014001">
    <property type="entry name" value="Helicase_ATP-bd"/>
</dbReference>